<proteinExistence type="predicted"/>
<accession>V6SEN5</accession>
<dbReference type="RefSeq" id="WP_023572540.1">
    <property type="nucleotide sequence ID" value="NZ_AVCS01000004.1"/>
</dbReference>
<evidence type="ECO:0000313" key="2">
    <source>
        <dbReference type="EMBL" id="KGO96624.1"/>
    </source>
</evidence>
<dbReference type="Proteomes" id="UP000030149">
    <property type="component" value="Unassembled WGS sequence"/>
</dbReference>
<gene>
    <name evidence="2" type="ORF">Q767_02610</name>
</gene>
<keyword evidence="1" id="KW-1133">Transmembrane helix</keyword>
<reference evidence="3" key="1">
    <citation type="submission" date="2013-09" db="EMBL/GenBank/DDBJ databases">
        <authorList>
            <person name="Zeng Z."/>
            <person name="Chen C."/>
        </authorList>
    </citation>
    <scope>NUCLEOTIDE SEQUENCE [LARGE SCALE GENOMIC DNA]</scope>
    <source>
        <strain evidence="3">DK69</strain>
    </source>
</reference>
<keyword evidence="3" id="KW-1185">Reference proteome</keyword>
<comment type="caution">
    <text evidence="2">The sequence shown here is derived from an EMBL/GenBank/DDBJ whole genome shotgun (WGS) entry which is preliminary data.</text>
</comment>
<feature type="transmembrane region" description="Helical" evidence="1">
    <location>
        <begin position="36"/>
        <end position="56"/>
    </location>
</feature>
<feature type="transmembrane region" description="Helical" evidence="1">
    <location>
        <begin position="6"/>
        <end position="24"/>
    </location>
</feature>
<dbReference type="PATRIC" id="fig|1107311.3.peg.476"/>
<dbReference type="EMBL" id="JRLZ01000003">
    <property type="protein sequence ID" value="KGO96624.1"/>
    <property type="molecule type" value="Genomic_DNA"/>
</dbReference>
<sequence>MKLNLPLFSALNSFIVAQFLFFIDEGYYNFRWMKDIGNWMVFVVYFFVLFGMLLLLNSLLEKIKVSRLYQTIINLIVFPGFLIFMRCI</sequence>
<protein>
    <submittedName>
        <fullName evidence="2">Uncharacterized protein</fullName>
    </submittedName>
</protein>
<keyword evidence="1" id="KW-0812">Transmembrane</keyword>
<evidence type="ECO:0000256" key="1">
    <source>
        <dbReference type="SAM" id="Phobius"/>
    </source>
</evidence>
<dbReference type="eggNOG" id="ENOG50302Q1">
    <property type="taxonomic scope" value="Bacteria"/>
</dbReference>
<feature type="transmembrane region" description="Helical" evidence="1">
    <location>
        <begin position="68"/>
        <end position="85"/>
    </location>
</feature>
<dbReference type="AlphaFoldDB" id="V6SEN5"/>
<organism evidence="2 3">
    <name type="scientific">Flavobacterium enshiense DK69</name>
    <dbReference type="NCBI Taxonomy" id="1107311"/>
    <lineage>
        <taxon>Bacteria</taxon>
        <taxon>Pseudomonadati</taxon>
        <taxon>Bacteroidota</taxon>
        <taxon>Flavobacteriia</taxon>
        <taxon>Flavobacteriales</taxon>
        <taxon>Flavobacteriaceae</taxon>
        <taxon>Flavobacterium</taxon>
    </lineage>
</organism>
<keyword evidence="1" id="KW-0472">Membrane</keyword>
<reference evidence="2 3" key="2">
    <citation type="journal article" date="2015" name="Stand. Genomic Sci.">
        <title>High quality draft genomic sequence of Flavobacterium enshiense DK69(T) and comparison among Flavobacterium genomes.</title>
        <authorList>
            <person name="Zeng Z."/>
            <person name="Chen C."/>
            <person name="Du H."/>
            <person name="Wang G."/>
            <person name="Li M."/>
        </authorList>
    </citation>
    <scope>NUCLEOTIDE SEQUENCE [LARGE SCALE GENOMIC DNA]</scope>
    <source>
        <strain evidence="2 3">DK69</strain>
    </source>
</reference>
<evidence type="ECO:0000313" key="3">
    <source>
        <dbReference type="Proteomes" id="UP000030149"/>
    </source>
</evidence>
<dbReference type="OrthoDB" id="1376278at2"/>
<name>V6SEN5_9FLAO</name>